<feature type="transmembrane region" description="Helical" evidence="7">
    <location>
        <begin position="380"/>
        <end position="400"/>
    </location>
</feature>
<dbReference type="EMBL" id="FQZC01000001">
    <property type="protein sequence ID" value="SHI66116.1"/>
    <property type="molecule type" value="Genomic_DNA"/>
</dbReference>
<sequence length="438" mass="46896">MGQFGASLGVRMVSNMVLTRLLLPEAFGVMAVVGVLAVALALLSDLGIGQNVIVHKRGSDPTFLNTAWTVQIARGLFIWSLAIVLAIVIAVLAPLGVFAADTVYVDPRLPFVLVVGTFAAVLQGLESTRIHEARRNLQLRRLTELEFGAQMAGFVVTLALAYTWPSIWALVLGSLFAAFIRMAASHLVLPGHANRIGWDKESWTEIFGFGRWIFVSSLIGVLFTTGDRLILGGLVDAHVLGLYAIAALLLSVFQTAVNTLAGTVAFPALSELTRTDAAAFRKSYFTFQAGADAVLGICAGGLFVTAPLIVSILYDPRYAESGTMLSLLAIGLVGMKFCVTEQCYMATKRMGYYLCTNAIRLVVLVVGLPVGHSLFGLEGALAAIVAAQFSSWPIAYAFKIRHRLFDWRFEGVVIPAVGLGLLLGYLVLAGARALGWAA</sequence>
<dbReference type="InterPro" id="IPR050833">
    <property type="entry name" value="Poly_Biosynth_Transport"/>
</dbReference>
<keyword evidence="9" id="KW-1185">Reference proteome</keyword>
<feature type="transmembrane region" description="Helical" evidence="7">
    <location>
        <begin position="109"/>
        <end position="125"/>
    </location>
</feature>
<feature type="transmembrane region" description="Helical" evidence="7">
    <location>
        <begin position="289"/>
        <end position="310"/>
    </location>
</feature>
<feature type="transmembrane region" description="Helical" evidence="7">
    <location>
        <begin position="351"/>
        <end position="374"/>
    </location>
</feature>
<feature type="transmembrane region" description="Helical" evidence="7">
    <location>
        <begin position="76"/>
        <end position="97"/>
    </location>
</feature>
<feature type="transmembrane region" description="Helical" evidence="7">
    <location>
        <begin position="242"/>
        <end position="269"/>
    </location>
</feature>
<keyword evidence="6 7" id="KW-0472">Membrane</keyword>
<comment type="subcellular location">
    <subcellularLocation>
        <location evidence="1">Cell membrane</location>
        <topology evidence="1">Multi-pass membrane protein</topology>
    </subcellularLocation>
</comment>
<proteinExistence type="inferred from homology"/>
<evidence type="ECO:0000256" key="7">
    <source>
        <dbReference type="SAM" id="Phobius"/>
    </source>
</evidence>
<name>A0ABY1I887_9HYPH</name>
<evidence type="ECO:0000256" key="2">
    <source>
        <dbReference type="ARBA" id="ARBA00007430"/>
    </source>
</evidence>
<dbReference type="Pfam" id="PF13440">
    <property type="entry name" value="Polysacc_synt_3"/>
    <property type="match status" value="1"/>
</dbReference>
<evidence type="ECO:0000256" key="3">
    <source>
        <dbReference type="ARBA" id="ARBA00022475"/>
    </source>
</evidence>
<comment type="similarity">
    <text evidence="2">Belongs to the polysaccharide synthase family.</text>
</comment>
<evidence type="ECO:0000313" key="8">
    <source>
        <dbReference type="EMBL" id="SHI66116.1"/>
    </source>
</evidence>
<evidence type="ECO:0000256" key="1">
    <source>
        <dbReference type="ARBA" id="ARBA00004651"/>
    </source>
</evidence>
<evidence type="ECO:0000313" key="9">
    <source>
        <dbReference type="Proteomes" id="UP000184290"/>
    </source>
</evidence>
<keyword evidence="5 7" id="KW-1133">Transmembrane helix</keyword>
<reference evidence="8 9" key="1">
    <citation type="submission" date="2016-11" db="EMBL/GenBank/DDBJ databases">
        <authorList>
            <person name="Varghese N."/>
            <person name="Submissions S."/>
        </authorList>
    </citation>
    <scope>NUCLEOTIDE SEQUENCE [LARGE SCALE GENOMIC DNA]</scope>
    <source>
        <strain evidence="8 9">DSM 21988</strain>
    </source>
</reference>
<keyword evidence="4 7" id="KW-0812">Transmembrane</keyword>
<gene>
    <name evidence="8" type="ORF">SAMN02745911_0788</name>
</gene>
<protein>
    <submittedName>
        <fullName evidence="8">Membrane protein involved in the export of O-antigen and teichoic acid</fullName>
    </submittedName>
</protein>
<feature type="transmembrane region" description="Helical" evidence="7">
    <location>
        <begin position="322"/>
        <end position="339"/>
    </location>
</feature>
<feature type="transmembrane region" description="Helical" evidence="7">
    <location>
        <begin position="168"/>
        <end position="189"/>
    </location>
</feature>
<evidence type="ECO:0000256" key="4">
    <source>
        <dbReference type="ARBA" id="ARBA00022692"/>
    </source>
</evidence>
<dbReference type="PANTHER" id="PTHR30250:SF10">
    <property type="entry name" value="LIPOPOLYSACCHARIDE BIOSYNTHESIS PROTEIN WZXC"/>
    <property type="match status" value="1"/>
</dbReference>
<comment type="caution">
    <text evidence="8">The sequence shown here is derived from an EMBL/GenBank/DDBJ whole genome shotgun (WGS) entry which is preliminary data.</text>
</comment>
<accession>A0ABY1I887</accession>
<organism evidence="8 9">
    <name type="scientific">Aureimonas altamirensis DSM 21988</name>
    <dbReference type="NCBI Taxonomy" id="1121026"/>
    <lineage>
        <taxon>Bacteria</taxon>
        <taxon>Pseudomonadati</taxon>
        <taxon>Pseudomonadota</taxon>
        <taxon>Alphaproteobacteria</taxon>
        <taxon>Hyphomicrobiales</taxon>
        <taxon>Aurantimonadaceae</taxon>
        <taxon>Aureimonas</taxon>
    </lineage>
</organism>
<feature type="transmembrane region" description="Helical" evidence="7">
    <location>
        <begin position="412"/>
        <end position="434"/>
    </location>
</feature>
<feature type="transmembrane region" description="Helical" evidence="7">
    <location>
        <begin position="209"/>
        <end position="230"/>
    </location>
</feature>
<dbReference type="Proteomes" id="UP000184290">
    <property type="component" value="Unassembled WGS sequence"/>
</dbReference>
<feature type="transmembrane region" description="Helical" evidence="7">
    <location>
        <begin position="145"/>
        <end position="162"/>
    </location>
</feature>
<dbReference type="PANTHER" id="PTHR30250">
    <property type="entry name" value="PST FAMILY PREDICTED COLANIC ACID TRANSPORTER"/>
    <property type="match status" value="1"/>
</dbReference>
<keyword evidence="3" id="KW-1003">Cell membrane</keyword>
<feature type="transmembrane region" description="Helical" evidence="7">
    <location>
        <begin position="26"/>
        <end position="48"/>
    </location>
</feature>
<evidence type="ECO:0000256" key="5">
    <source>
        <dbReference type="ARBA" id="ARBA00022989"/>
    </source>
</evidence>
<evidence type="ECO:0000256" key="6">
    <source>
        <dbReference type="ARBA" id="ARBA00023136"/>
    </source>
</evidence>